<dbReference type="InterPro" id="IPR050834">
    <property type="entry name" value="Glycosyltransf_2"/>
</dbReference>
<dbReference type="PANTHER" id="PTHR43685">
    <property type="entry name" value="GLYCOSYLTRANSFERASE"/>
    <property type="match status" value="1"/>
</dbReference>
<evidence type="ECO:0000259" key="1">
    <source>
        <dbReference type="Pfam" id="PF00535"/>
    </source>
</evidence>
<dbReference type="InterPro" id="IPR029044">
    <property type="entry name" value="Nucleotide-diphossugar_trans"/>
</dbReference>
<evidence type="ECO:0000313" key="2">
    <source>
        <dbReference type="EMBL" id="QMV43224.1"/>
    </source>
</evidence>
<proteinExistence type="predicted"/>
<sequence length="310" mass="35202">METLKAKPDVSIIICTYSRAALLRDTLLSLENLSSIRDAEVVVVDNNSPDDTAIVVAECIALLKGKVRVKYIFEPKQGLSVARNRGVQESAGAYLAFLDDDAIPSTEWLSHIRDAFARHPKAGAIGGIIRPNFETGRPDWLVKQLELGFTIVDFGNKERKYPRRFHPYGANMAIRREVFDGLLFPESLGRKGKSLLSGEESWLFAQMRKKGSQLVYVPGMSVIHFIPDDRLRQEWIKRRFYFQGVSHAVWGDRFPLRIKLLCILLLKRIYLLVNSMFIQTPGQRLLKECRLESIRGSVDTLRSRGAIVDL</sequence>
<dbReference type="CDD" id="cd00761">
    <property type="entry name" value="Glyco_tranf_GTA_type"/>
    <property type="match status" value="1"/>
</dbReference>
<keyword evidence="3" id="KW-1185">Reference proteome</keyword>
<dbReference type="AlphaFoldDB" id="A0A7G5C1Z0"/>
<gene>
    <name evidence="2" type="ORF">FPL14_20095</name>
</gene>
<dbReference type="Proteomes" id="UP000515679">
    <property type="component" value="Chromosome"/>
</dbReference>
<dbReference type="Gene3D" id="3.90.550.10">
    <property type="entry name" value="Spore Coat Polysaccharide Biosynthesis Protein SpsA, Chain A"/>
    <property type="match status" value="1"/>
</dbReference>
<dbReference type="InterPro" id="IPR001173">
    <property type="entry name" value="Glyco_trans_2-like"/>
</dbReference>
<organism evidence="2 3">
    <name type="scientific">Cohnella cholangitidis</name>
    <dbReference type="NCBI Taxonomy" id="2598458"/>
    <lineage>
        <taxon>Bacteria</taxon>
        <taxon>Bacillati</taxon>
        <taxon>Bacillota</taxon>
        <taxon>Bacilli</taxon>
        <taxon>Bacillales</taxon>
        <taxon>Paenibacillaceae</taxon>
        <taxon>Cohnella</taxon>
    </lineage>
</organism>
<feature type="domain" description="Glycosyltransferase 2-like" evidence="1">
    <location>
        <begin position="11"/>
        <end position="180"/>
    </location>
</feature>
<dbReference type="SUPFAM" id="SSF53448">
    <property type="entry name" value="Nucleotide-diphospho-sugar transferases"/>
    <property type="match status" value="1"/>
</dbReference>
<reference evidence="2 3" key="1">
    <citation type="submission" date="2019-07" db="EMBL/GenBank/DDBJ databases">
        <authorList>
            <person name="Kim J.K."/>
            <person name="Cheong H.-M."/>
            <person name="Choi Y."/>
            <person name="Hwang K.J."/>
            <person name="Lee S."/>
            <person name="Choi C."/>
        </authorList>
    </citation>
    <scope>NUCLEOTIDE SEQUENCE [LARGE SCALE GENOMIC DNA]</scope>
    <source>
        <strain evidence="2 3">KS 22</strain>
    </source>
</reference>
<dbReference type="Pfam" id="PF00535">
    <property type="entry name" value="Glycos_transf_2"/>
    <property type="match status" value="1"/>
</dbReference>
<dbReference type="GO" id="GO:0016740">
    <property type="term" value="F:transferase activity"/>
    <property type="evidence" value="ECO:0007669"/>
    <property type="project" value="UniProtKB-KW"/>
</dbReference>
<keyword evidence="2" id="KW-0808">Transferase</keyword>
<evidence type="ECO:0000313" key="3">
    <source>
        <dbReference type="Proteomes" id="UP000515679"/>
    </source>
</evidence>
<protein>
    <submittedName>
        <fullName evidence="2">Glycosyltransferase family 2 protein</fullName>
    </submittedName>
</protein>
<dbReference type="EMBL" id="CP041969">
    <property type="protein sequence ID" value="QMV43224.1"/>
    <property type="molecule type" value="Genomic_DNA"/>
</dbReference>
<dbReference type="KEGG" id="cchl:FPL14_20095"/>
<dbReference type="RefSeq" id="WP_182299456.1">
    <property type="nucleotide sequence ID" value="NZ_CP041969.1"/>
</dbReference>
<accession>A0A7G5C1Z0</accession>
<dbReference type="PANTHER" id="PTHR43685:SF2">
    <property type="entry name" value="GLYCOSYLTRANSFERASE 2-LIKE DOMAIN-CONTAINING PROTEIN"/>
    <property type="match status" value="1"/>
</dbReference>
<name>A0A7G5C1Z0_9BACL</name>